<feature type="region of interest" description="Disordered" evidence="1">
    <location>
        <begin position="1"/>
        <end position="25"/>
    </location>
</feature>
<name>A0A820DTS8_9BILA</name>
<evidence type="ECO:0000313" key="2">
    <source>
        <dbReference type="EMBL" id="CAF4237777.1"/>
    </source>
</evidence>
<evidence type="ECO:0000256" key="1">
    <source>
        <dbReference type="SAM" id="MobiDB-lite"/>
    </source>
</evidence>
<reference evidence="2" key="1">
    <citation type="submission" date="2021-02" db="EMBL/GenBank/DDBJ databases">
        <authorList>
            <person name="Nowell W R."/>
        </authorList>
    </citation>
    <scope>NUCLEOTIDE SEQUENCE</scope>
</reference>
<organism evidence="2 3">
    <name type="scientific">Rotaria sordida</name>
    <dbReference type="NCBI Taxonomy" id="392033"/>
    <lineage>
        <taxon>Eukaryota</taxon>
        <taxon>Metazoa</taxon>
        <taxon>Spiralia</taxon>
        <taxon>Gnathifera</taxon>
        <taxon>Rotifera</taxon>
        <taxon>Eurotatoria</taxon>
        <taxon>Bdelloidea</taxon>
        <taxon>Philodinida</taxon>
        <taxon>Philodinidae</taxon>
        <taxon>Rotaria</taxon>
    </lineage>
</organism>
<protein>
    <submittedName>
        <fullName evidence="2">Uncharacterized protein</fullName>
    </submittedName>
</protein>
<gene>
    <name evidence="2" type="ORF">FNK824_LOCUS38017</name>
</gene>
<evidence type="ECO:0000313" key="3">
    <source>
        <dbReference type="Proteomes" id="UP000663874"/>
    </source>
</evidence>
<accession>A0A820DTS8</accession>
<comment type="caution">
    <text evidence="2">The sequence shown here is derived from an EMBL/GenBank/DDBJ whole genome shotgun (WGS) entry which is preliminary data.</text>
</comment>
<dbReference type="EMBL" id="CAJOBE010020619">
    <property type="protein sequence ID" value="CAF4237777.1"/>
    <property type="molecule type" value="Genomic_DNA"/>
</dbReference>
<feature type="non-terminal residue" evidence="2">
    <location>
        <position position="25"/>
    </location>
</feature>
<proteinExistence type="predicted"/>
<dbReference type="Proteomes" id="UP000663874">
    <property type="component" value="Unassembled WGS sequence"/>
</dbReference>
<sequence>MIDRDHSESEEDSQSNAAVGNEMDG</sequence>
<dbReference type="AlphaFoldDB" id="A0A820DTS8"/>